<dbReference type="PANTHER" id="PTHR11086">
    <property type="entry name" value="DEOXYCYTIDYLATE DEAMINASE-RELATED"/>
    <property type="match status" value="1"/>
</dbReference>
<sequence length="191" mass="20227">MNDVAGGQPSGPSPRPGKDLYFLLIALAARSRADCLGRRVGAVITREGRVVSTGYNGTPFGMPNCSAGGCHRCSQRDLDTTLRGGAYDVCVCVHAEQNAILTAARFGQQTLGAALTSTTQPCFGCLKEMLQAGITDVHYLHQWDPTEAYGDPALAAQYSALQTRFSTFEQVGDPAMDTPDLFAAVIGAHNT</sequence>
<comment type="similarity">
    <text evidence="2">Belongs to the cytidine and deoxycytidylate deaminase family.</text>
</comment>
<dbReference type="PANTHER" id="PTHR11086:SF18">
    <property type="entry name" value="DEOXYCYTIDYLATE DEAMINASE"/>
    <property type="match status" value="1"/>
</dbReference>
<dbReference type="Gene3D" id="3.40.140.10">
    <property type="entry name" value="Cytidine Deaminase, domain 2"/>
    <property type="match status" value="1"/>
</dbReference>
<evidence type="ECO:0000256" key="3">
    <source>
        <dbReference type="ARBA" id="ARBA00022723"/>
    </source>
</evidence>
<accession>A0A934KPY7</accession>
<comment type="caution">
    <text evidence="7">The sequence shown here is derived from an EMBL/GenBank/DDBJ whole genome shotgun (WGS) entry which is preliminary data.</text>
</comment>
<keyword evidence="4" id="KW-0378">Hydrolase</keyword>
<comment type="cofactor">
    <cofactor evidence="1">
        <name>Zn(2+)</name>
        <dbReference type="ChEBI" id="CHEBI:29105"/>
    </cofactor>
</comment>
<reference evidence="7 8" key="1">
    <citation type="submission" date="2020-10" db="EMBL/GenBank/DDBJ databases">
        <title>Ca. Dormibacterota MAGs.</title>
        <authorList>
            <person name="Montgomery K."/>
        </authorList>
    </citation>
    <scope>NUCLEOTIDE SEQUENCE [LARGE SCALE GENOMIC DNA]</scope>
    <source>
        <strain evidence="7">Mitchell_Peninsula_5</strain>
    </source>
</reference>
<dbReference type="InterPro" id="IPR002125">
    <property type="entry name" value="CMP_dCMP_dom"/>
</dbReference>
<name>A0A934KPY7_9BACT</name>
<dbReference type="PROSITE" id="PS00903">
    <property type="entry name" value="CYT_DCMP_DEAMINASES_1"/>
    <property type="match status" value="1"/>
</dbReference>
<dbReference type="PROSITE" id="PS51747">
    <property type="entry name" value="CYT_DCMP_DEAMINASES_2"/>
    <property type="match status" value="1"/>
</dbReference>
<evidence type="ECO:0000256" key="1">
    <source>
        <dbReference type="ARBA" id="ARBA00001947"/>
    </source>
</evidence>
<dbReference type="SUPFAM" id="SSF53927">
    <property type="entry name" value="Cytidine deaminase-like"/>
    <property type="match status" value="1"/>
</dbReference>
<keyword evidence="3" id="KW-0479">Metal-binding</keyword>
<evidence type="ECO:0000313" key="8">
    <source>
        <dbReference type="Proteomes" id="UP000614410"/>
    </source>
</evidence>
<evidence type="ECO:0000256" key="5">
    <source>
        <dbReference type="ARBA" id="ARBA00022833"/>
    </source>
</evidence>
<evidence type="ECO:0000313" key="7">
    <source>
        <dbReference type="EMBL" id="MBJ7609720.1"/>
    </source>
</evidence>
<dbReference type="GO" id="GO:0004132">
    <property type="term" value="F:dCMP deaminase activity"/>
    <property type="evidence" value="ECO:0007669"/>
    <property type="project" value="TreeGrafter"/>
</dbReference>
<dbReference type="AlphaFoldDB" id="A0A934KPY7"/>
<proteinExistence type="inferred from homology"/>
<dbReference type="Pfam" id="PF00383">
    <property type="entry name" value="dCMP_cyt_deam_1"/>
    <property type="match status" value="1"/>
</dbReference>
<dbReference type="GO" id="GO:0008270">
    <property type="term" value="F:zinc ion binding"/>
    <property type="evidence" value="ECO:0007669"/>
    <property type="project" value="InterPro"/>
</dbReference>
<dbReference type="GO" id="GO:0005737">
    <property type="term" value="C:cytoplasm"/>
    <property type="evidence" value="ECO:0007669"/>
    <property type="project" value="TreeGrafter"/>
</dbReference>
<feature type="domain" description="CMP/dCMP-type deaminase" evidence="6">
    <location>
        <begin position="17"/>
        <end position="152"/>
    </location>
</feature>
<dbReference type="Proteomes" id="UP000614410">
    <property type="component" value="Unassembled WGS sequence"/>
</dbReference>
<dbReference type="InterPro" id="IPR016193">
    <property type="entry name" value="Cytidine_deaminase-like"/>
</dbReference>
<protein>
    <submittedName>
        <fullName evidence="7">dCMP deaminase family protein</fullName>
    </submittedName>
</protein>
<dbReference type="InterPro" id="IPR015517">
    <property type="entry name" value="dCMP_deaminase-rel"/>
</dbReference>
<organism evidence="7 8">
    <name type="scientific">Candidatus Amunia macphersoniae</name>
    <dbReference type="NCBI Taxonomy" id="3127014"/>
    <lineage>
        <taxon>Bacteria</taxon>
        <taxon>Bacillati</taxon>
        <taxon>Candidatus Dormiibacterota</taxon>
        <taxon>Candidatus Dormibacteria</taxon>
        <taxon>Candidatus Aeolococcales</taxon>
        <taxon>Candidatus Aeolococcaceae</taxon>
        <taxon>Candidatus Amunia</taxon>
    </lineage>
</organism>
<dbReference type="InterPro" id="IPR016192">
    <property type="entry name" value="APOBEC/CMP_deaminase_Zn-bd"/>
</dbReference>
<keyword evidence="5" id="KW-0862">Zinc</keyword>
<gene>
    <name evidence="7" type="ORF">JF887_09895</name>
</gene>
<evidence type="ECO:0000256" key="2">
    <source>
        <dbReference type="ARBA" id="ARBA00006576"/>
    </source>
</evidence>
<dbReference type="EMBL" id="JAEKNN010000051">
    <property type="protein sequence ID" value="MBJ7609720.1"/>
    <property type="molecule type" value="Genomic_DNA"/>
</dbReference>
<evidence type="ECO:0000259" key="6">
    <source>
        <dbReference type="PROSITE" id="PS51747"/>
    </source>
</evidence>
<dbReference type="CDD" id="cd01286">
    <property type="entry name" value="deoxycytidylate_deaminase"/>
    <property type="match status" value="1"/>
</dbReference>
<dbReference type="InterPro" id="IPR035105">
    <property type="entry name" value="Deoxycytidylate_deaminase_dom"/>
</dbReference>
<evidence type="ECO:0000256" key="4">
    <source>
        <dbReference type="ARBA" id="ARBA00022801"/>
    </source>
</evidence>